<dbReference type="EMBL" id="CP003587">
    <property type="protein sequence ID" value="AGY60560.1"/>
    <property type="molecule type" value="Genomic_DNA"/>
</dbReference>
<proteinExistence type="predicted"/>
<keyword evidence="3" id="KW-1185">Reference proteome</keyword>
<dbReference type="AlphaFoldDB" id="U5QS80"/>
<organism evidence="2 3">
    <name type="scientific">Gloeobacter kilaueensis (strain ATCC BAA-2537 / CCAP 1431/1 / ULC 316 / JS1)</name>
    <dbReference type="NCBI Taxonomy" id="1183438"/>
    <lineage>
        <taxon>Bacteria</taxon>
        <taxon>Bacillati</taxon>
        <taxon>Cyanobacteriota</taxon>
        <taxon>Cyanophyceae</taxon>
        <taxon>Gloeobacterales</taxon>
        <taxon>Gloeobacteraceae</taxon>
        <taxon>Gloeobacter</taxon>
    </lineage>
</organism>
<keyword evidence="1" id="KW-0472">Membrane</keyword>
<dbReference type="Proteomes" id="UP000017396">
    <property type="component" value="Chromosome"/>
</dbReference>
<feature type="transmembrane region" description="Helical" evidence="1">
    <location>
        <begin position="47"/>
        <end position="71"/>
    </location>
</feature>
<protein>
    <submittedName>
        <fullName evidence="2">Uncharacterized protein</fullName>
    </submittedName>
</protein>
<dbReference type="RefSeq" id="WP_023175928.1">
    <property type="nucleotide sequence ID" value="NC_022600.1"/>
</dbReference>
<keyword evidence="1" id="KW-0812">Transmembrane</keyword>
<dbReference type="HOGENOM" id="CLU_2368898_0_0_3"/>
<evidence type="ECO:0000256" key="1">
    <source>
        <dbReference type="SAM" id="Phobius"/>
    </source>
</evidence>
<accession>U5QS80</accession>
<dbReference type="STRING" id="1183438.GKIL_4314"/>
<name>U5QS80_GLOK1</name>
<sequence length="95" mass="10215">MRSVFRSKVYSKANSSLSLWRVSLDDAQRKSLRIATISRALKVTKTYAIVTVSVTFALGLVGIPVGSILAISHPRLIGRLLDVGDFAVVVGSTLV</sequence>
<keyword evidence="1" id="KW-1133">Transmembrane helix</keyword>
<reference evidence="2 3" key="1">
    <citation type="journal article" date="2013" name="PLoS ONE">
        <title>Cultivation and Complete Genome Sequencing of Gloeobacter kilaueensis sp. nov., from a Lava Cave in Kilauea Caldera, Hawai'i.</title>
        <authorList>
            <person name="Saw J.H."/>
            <person name="Schatz M."/>
            <person name="Brown M.V."/>
            <person name="Kunkel D.D."/>
            <person name="Foster J.S."/>
            <person name="Shick H."/>
            <person name="Christensen S."/>
            <person name="Hou S."/>
            <person name="Wan X."/>
            <person name="Donachie S.P."/>
        </authorList>
    </citation>
    <scope>NUCLEOTIDE SEQUENCE [LARGE SCALE GENOMIC DNA]</scope>
    <source>
        <strain evidence="3">JS</strain>
    </source>
</reference>
<dbReference type="KEGG" id="glj:GKIL_4314"/>
<gene>
    <name evidence="2" type="ORF">GKIL_4314</name>
</gene>
<evidence type="ECO:0000313" key="3">
    <source>
        <dbReference type="Proteomes" id="UP000017396"/>
    </source>
</evidence>
<evidence type="ECO:0000313" key="2">
    <source>
        <dbReference type="EMBL" id="AGY60560.1"/>
    </source>
</evidence>